<evidence type="ECO:0000313" key="1">
    <source>
        <dbReference type="EMBL" id="KAE9272754.1"/>
    </source>
</evidence>
<dbReference type="Proteomes" id="UP000486351">
    <property type="component" value="Unassembled WGS sequence"/>
</dbReference>
<dbReference type="EMBL" id="QXFY01005327">
    <property type="protein sequence ID" value="KAE9272754.1"/>
    <property type="molecule type" value="Genomic_DNA"/>
</dbReference>
<accession>A0A6G0Q6V1</accession>
<gene>
    <name evidence="1" type="ORF">PF008_g30020</name>
</gene>
<proteinExistence type="predicted"/>
<comment type="caution">
    <text evidence="1">The sequence shown here is derived from an EMBL/GenBank/DDBJ whole genome shotgun (WGS) entry which is preliminary data.</text>
</comment>
<evidence type="ECO:0008006" key="3">
    <source>
        <dbReference type="Google" id="ProtNLM"/>
    </source>
</evidence>
<evidence type="ECO:0000313" key="2">
    <source>
        <dbReference type="Proteomes" id="UP000486351"/>
    </source>
</evidence>
<dbReference type="AlphaFoldDB" id="A0A6G0Q6V1"/>
<protein>
    <recommendedName>
        <fullName evidence="3">Eukaryotic/viral aspartic protease</fullName>
    </recommendedName>
</protein>
<sequence length="146" mass="16493">MEVQGFTKGKEGTSRRALVKITLGWERMYEFEMWVMDHSAGVEVVLGTDFMIPAGVGLDLFHATAQLPDEVKIPLVKTQSATDDDFGVGHVVGGPTDVLQIPRWESREFRLQRRQPTSDTHEVWIRGTQQLVPTVTSFRRGQPDRV</sequence>
<name>A0A6G0Q6V1_9STRA</name>
<organism evidence="1 2">
    <name type="scientific">Phytophthora fragariae</name>
    <dbReference type="NCBI Taxonomy" id="53985"/>
    <lineage>
        <taxon>Eukaryota</taxon>
        <taxon>Sar</taxon>
        <taxon>Stramenopiles</taxon>
        <taxon>Oomycota</taxon>
        <taxon>Peronosporomycetes</taxon>
        <taxon>Peronosporales</taxon>
        <taxon>Peronosporaceae</taxon>
        <taxon>Phytophthora</taxon>
    </lineage>
</organism>
<reference evidence="1 2" key="1">
    <citation type="submission" date="2018-09" db="EMBL/GenBank/DDBJ databases">
        <title>Genomic investigation of the strawberry pathogen Phytophthora fragariae indicates pathogenicity is determined by transcriptional variation in three key races.</title>
        <authorList>
            <person name="Adams T.M."/>
            <person name="Armitage A.D."/>
            <person name="Sobczyk M.K."/>
            <person name="Bates H.J."/>
            <person name="Dunwell J.M."/>
            <person name="Nellist C.F."/>
            <person name="Harrison R.J."/>
        </authorList>
    </citation>
    <scope>NUCLEOTIDE SEQUENCE [LARGE SCALE GENOMIC DNA]</scope>
    <source>
        <strain evidence="1 2">NOV-77</strain>
    </source>
</reference>